<dbReference type="Pfam" id="PF17777">
    <property type="entry name" value="RL10P_insert"/>
    <property type="match status" value="1"/>
</dbReference>
<sequence>MAEEKHHTEHIPQWKKDEVENIKNLIQSHKVFGMVGIEGILATKIQKIRRDLKDTAVLKVSRNTLTERALNQLGGSIPEMNKYLDKQTALIFTNESPFKLYKALEQTKTPSPIKGGAIAPVDIVVQKGPTSFPPGPILGELQSAGIPASIEAGKVAVKETKVVCKAGEAVPQKLATMLSKLEIYPLIVGLDLRAAYDDGTIYEPELLAIDESQYFSDIIRAAQNAFNLSVNTAYPTSATIGTLLSKAFAESKNLGVNAVVFDSGVMDALLAKAHIQMTSVASEAANKDANAVDDELREVLGAAASAAAAASVAAAEKKEEEVKEEEEEEEEEEEDHAEEDGMAGLGALFG</sequence>
<evidence type="ECO:0000256" key="6">
    <source>
        <dbReference type="HAMAP-Rule" id="MF_00280"/>
    </source>
</evidence>
<dbReference type="NCBIfam" id="NF003098">
    <property type="entry name" value="PRK04019.1-5"/>
    <property type="match status" value="1"/>
</dbReference>
<dbReference type="CDD" id="cd05795">
    <property type="entry name" value="Ribosomal_P0_L10e"/>
    <property type="match status" value="1"/>
</dbReference>
<keyword evidence="11" id="KW-1185">Reference proteome</keyword>
<dbReference type="GO" id="GO:0003735">
    <property type="term" value="F:structural constituent of ribosome"/>
    <property type="evidence" value="ECO:0007669"/>
    <property type="project" value="TreeGrafter"/>
</dbReference>
<accession>A0A660HSD7</accession>
<dbReference type="EMBL" id="JAAYQL010000008">
    <property type="protein sequence ID" value="NLK31598.1"/>
    <property type="molecule type" value="Genomic_DNA"/>
</dbReference>
<dbReference type="Proteomes" id="UP000585579">
    <property type="component" value="Unassembled WGS sequence"/>
</dbReference>
<dbReference type="Pfam" id="PF00466">
    <property type="entry name" value="Ribosomal_L10"/>
    <property type="match status" value="1"/>
</dbReference>
<dbReference type="EMBL" id="CP032683">
    <property type="protein sequence ID" value="AYK14996.1"/>
    <property type="molecule type" value="Genomic_DNA"/>
</dbReference>
<protein>
    <recommendedName>
        <fullName evidence="6">Large ribosomal subunit protein uL10</fullName>
    </recommendedName>
    <alternativeName>
        <fullName evidence="6">Acidic ribosomal protein P0 homolog</fullName>
    </alternativeName>
</protein>
<evidence type="ECO:0000313" key="12">
    <source>
        <dbReference type="Proteomes" id="UP000585579"/>
    </source>
</evidence>
<proteinExistence type="inferred from homology"/>
<keyword evidence="4 6" id="KW-0689">Ribosomal protein</keyword>
<organism evidence="9 11">
    <name type="scientific">Methanosarcina flavescens</name>
    <dbReference type="NCBI Taxonomy" id="1715806"/>
    <lineage>
        <taxon>Archaea</taxon>
        <taxon>Methanobacteriati</taxon>
        <taxon>Methanobacteriota</taxon>
        <taxon>Stenosarchaea group</taxon>
        <taxon>Methanomicrobia</taxon>
        <taxon>Methanosarcinales</taxon>
        <taxon>Methanosarcinaceae</taxon>
        <taxon>Methanosarcina</taxon>
    </lineage>
</organism>
<dbReference type="GeneID" id="53687869"/>
<name>A0A660HSD7_9EURY</name>
<dbReference type="Gene3D" id="6.10.140.760">
    <property type="match status" value="1"/>
</dbReference>
<dbReference type="Proteomes" id="UP000053087">
    <property type="component" value="Chromosome"/>
</dbReference>
<comment type="similarity">
    <text evidence="1 6">Belongs to the universal ribosomal protein uL10 family.</text>
</comment>
<dbReference type="PANTHER" id="PTHR45699">
    <property type="entry name" value="60S ACIDIC RIBOSOMAL PROTEIN P0"/>
    <property type="match status" value="1"/>
</dbReference>
<dbReference type="InterPro" id="IPR043141">
    <property type="entry name" value="Ribosomal_uL10-like_sf"/>
</dbReference>
<dbReference type="GO" id="GO:0000027">
    <property type="term" value="P:ribosomal large subunit assembly"/>
    <property type="evidence" value="ECO:0007669"/>
    <property type="project" value="TreeGrafter"/>
</dbReference>
<dbReference type="RefSeq" id="WP_054299757.1">
    <property type="nucleotide sequence ID" value="NZ_CP032683.1"/>
</dbReference>
<reference evidence="10 12" key="3">
    <citation type="journal article" date="2020" name="Biotechnol. Biofuels">
        <title>New insights from the biogas microbiome by comprehensive genome-resolved metagenomics of nearly 1600 species originating from multiple anaerobic digesters.</title>
        <authorList>
            <person name="Campanaro S."/>
            <person name="Treu L."/>
            <person name="Rodriguez-R L.M."/>
            <person name="Kovalovszki A."/>
            <person name="Ziels R.M."/>
            <person name="Maus I."/>
            <person name="Zhu X."/>
            <person name="Kougias P.G."/>
            <person name="Basile A."/>
            <person name="Luo G."/>
            <person name="Schluter A."/>
            <person name="Konstantinidis K.T."/>
            <person name="Angelidaki I."/>
        </authorList>
    </citation>
    <scope>NUCLEOTIDE SEQUENCE [LARGE SCALE GENOMIC DNA]</scope>
    <source>
        <strain evidence="10">AS22ysBPME_46</strain>
    </source>
</reference>
<dbReference type="GO" id="GO:0022625">
    <property type="term" value="C:cytosolic large ribosomal subunit"/>
    <property type="evidence" value="ECO:0007669"/>
    <property type="project" value="TreeGrafter"/>
</dbReference>
<evidence type="ECO:0000313" key="11">
    <source>
        <dbReference type="Proteomes" id="UP000053087"/>
    </source>
</evidence>
<reference evidence="9" key="2">
    <citation type="submission" date="2018-10" db="EMBL/GenBank/DDBJ databases">
        <authorList>
            <person name="Fischer M.A."/>
            <person name="Kern T."/>
            <person name="Deppenmeier U."/>
            <person name="Schmitz R.A."/>
            <person name="Rother M."/>
        </authorList>
    </citation>
    <scope>NUCLEOTIDE SEQUENCE</scope>
    <source>
        <strain evidence="9">E03.2</strain>
    </source>
</reference>
<keyword evidence="3 6" id="KW-0694">RNA-binding</keyword>
<gene>
    <name evidence="6" type="primary">rpl10</name>
    <name evidence="6" type="synonym">rplP0</name>
    <name evidence="9" type="ORF">AOB57_007085</name>
    <name evidence="10" type="ORF">GX302_01800</name>
</gene>
<dbReference type="OrthoDB" id="30930at2157"/>
<keyword evidence="5 6" id="KW-0687">Ribonucleoprotein</keyword>
<keyword evidence="2 6" id="KW-0699">rRNA-binding</keyword>
<comment type="subunit">
    <text evidence="6">Part of the 50S ribosomal subunit. Forms part of the ribosomal stalk which helps the ribosome interact with GTP-bound translation factors. Forms a heptameric L10(L12)2(L12)2(L12)2 complex, where L10 forms an elongated spine to which the L12 dimers bind in a sequential fashion.</text>
</comment>
<dbReference type="AlphaFoldDB" id="A0A660HSD7"/>
<dbReference type="InterPro" id="IPR050323">
    <property type="entry name" value="Ribosomal_protein_uL10"/>
</dbReference>
<feature type="compositionally biased region" description="Acidic residues" evidence="7">
    <location>
        <begin position="322"/>
        <end position="341"/>
    </location>
</feature>
<evidence type="ECO:0000256" key="5">
    <source>
        <dbReference type="ARBA" id="ARBA00023274"/>
    </source>
</evidence>
<comment type="function">
    <text evidence="6">Forms part of the ribosomal stalk, playing a central role in the interaction of the ribosome with GTP-bound translation factors.</text>
</comment>
<evidence type="ECO:0000256" key="3">
    <source>
        <dbReference type="ARBA" id="ARBA00022884"/>
    </source>
</evidence>
<feature type="domain" description="Large ribosomal subunit protein uL10-like insertion" evidence="8">
    <location>
        <begin position="114"/>
        <end position="183"/>
    </location>
</feature>
<dbReference type="GO" id="GO:0002181">
    <property type="term" value="P:cytoplasmic translation"/>
    <property type="evidence" value="ECO:0007669"/>
    <property type="project" value="TreeGrafter"/>
</dbReference>
<evidence type="ECO:0000259" key="8">
    <source>
        <dbReference type="Pfam" id="PF17777"/>
    </source>
</evidence>
<dbReference type="HAMAP" id="MF_00280">
    <property type="entry name" value="Ribosomal_uL10_arch"/>
    <property type="match status" value="1"/>
</dbReference>
<dbReference type="SUPFAM" id="SSF160369">
    <property type="entry name" value="Ribosomal protein L10-like"/>
    <property type="match status" value="1"/>
</dbReference>
<dbReference type="Gene3D" id="3.30.70.1730">
    <property type="match status" value="1"/>
</dbReference>
<dbReference type="InterPro" id="IPR043164">
    <property type="entry name" value="Ribosomal_uL10-like_insert_sf"/>
</dbReference>
<evidence type="ECO:0000256" key="7">
    <source>
        <dbReference type="SAM" id="MobiDB-lite"/>
    </source>
</evidence>
<dbReference type="InterPro" id="IPR001790">
    <property type="entry name" value="Ribosomal_uL10"/>
</dbReference>
<dbReference type="InterPro" id="IPR022909">
    <property type="entry name" value="Ribosomal_uL10_arc"/>
</dbReference>
<reference evidence="9 11" key="1">
    <citation type="journal article" date="2016" name="Int. J. Syst. Evol. Microbiol.">
        <title>Methanosarcina flavescens sp. nov., a methanogenic archaeon isolated from a full-scale anaerobic digester.</title>
        <authorList>
            <person name="Kern T."/>
            <person name="Fischer M.A."/>
            <person name="Deppenmeier U."/>
            <person name="Schmitz R.A."/>
            <person name="Rother M."/>
        </authorList>
    </citation>
    <scope>NUCLEOTIDE SEQUENCE [LARGE SCALE GENOMIC DNA]</scope>
    <source>
        <strain evidence="9 11">E03.2</strain>
    </source>
</reference>
<evidence type="ECO:0000313" key="10">
    <source>
        <dbReference type="EMBL" id="NLK31598.1"/>
    </source>
</evidence>
<evidence type="ECO:0000256" key="2">
    <source>
        <dbReference type="ARBA" id="ARBA00022730"/>
    </source>
</evidence>
<dbReference type="KEGG" id="mfz:AOB57_007085"/>
<evidence type="ECO:0000256" key="1">
    <source>
        <dbReference type="ARBA" id="ARBA00008889"/>
    </source>
</evidence>
<dbReference type="PANTHER" id="PTHR45699:SF3">
    <property type="entry name" value="LARGE RIBOSOMAL SUBUNIT PROTEIN UL10"/>
    <property type="match status" value="1"/>
</dbReference>
<dbReference type="GO" id="GO:0070180">
    <property type="term" value="F:large ribosomal subunit rRNA binding"/>
    <property type="evidence" value="ECO:0007669"/>
    <property type="project" value="UniProtKB-UniRule"/>
</dbReference>
<evidence type="ECO:0000313" key="9">
    <source>
        <dbReference type="EMBL" id="AYK14996.1"/>
    </source>
</evidence>
<dbReference type="InterPro" id="IPR040637">
    <property type="entry name" value="Ribosomal_uL10-like_insert"/>
</dbReference>
<feature type="region of interest" description="Disordered" evidence="7">
    <location>
        <begin position="313"/>
        <end position="350"/>
    </location>
</feature>
<evidence type="ECO:0000256" key="4">
    <source>
        <dbReference type="ARBA" id="ARBA00022980"/>
    </source>
</evidence>
<dbReference type="Gene3D" id="3.90.105.20">
    <property type="match status" value="1"/>
</dbReference>